<sequence length="996" mass="109374">MSEDGSYYSFLPFLRTGIATKITGGTGASGRATVPVGLRLQADGGAPQDITKDVELYGPGDVIGIDPRAIVRTEPRSWVTNVEPNYLAHIEFYDEDFLWRYSPAGIDPETGRIRPWLALVVLAAGPDGADGGEFTDGAVTGRPLPFITVNNPNALPNPYKLGAWAHVHVNGPLADGVLADNKEAAMARFQQVLRTNADLACSRLLSPRHLLPSTGYHAFLVPSFEAGRLAGLGLDPRKTPSAEYPSWGGEDGNYDPEEAASLPYYHRWYFSTGTKGDFEDLVRLLQPREQNPLVARRDVDAHNPPHPLLPGITTTTEPPGVLRLGGALRVIGTKHDAYDDWDKASFPQPFQRKLAEWINLAGDYQATGVTKAHTRYDAGAGALLADDDPIITPPLYGRWHAMTARLDVDGPLKRAWLHKLNLDPRFRMAANFGTQVVKERQEELMAAAWAQVGDVIAANAKIRAAQLARQVAGRIQTKHLEEPATTTRVPSRSGRALTLTAPAHPRVTTEVPVGNGLTEAVETVAVGYHLAGSRVAAAPVSAPMRRMMRPGRLMRALDFEHAPPPAELITLIDEGTVVAAPPKTPPGGLTADRLATHAAQFAVEAVADDRLEQALADVARSFVDAAAGAEVPVRPELGVVATTGAVQTGLSAETTVPRSLLDSVRLPPRLRPFADKFIEAMAYPVFDEPMYESLLKLSPDLFVPNIGLVEQNSITLLETDQEFIESYLVGLNHEFARELLWREFPTDLRGTPFRQFWDVNTIPGPREQLYDIPPVHEWTPESVLGGHDHREATKENEDELVLVIRGDLLKKYPTAAIYAQKAKWELKNGQPDLSRERDLDTEIRTPIYAAKVEPDIYLLGFDLTAKQAKGGPQQPGDPEPGDAGWFFVIKERPGELRFGLDESATGNVEVWNDLAWGNVDPNRTGFIDLSEEVLVKLADFNDPDDPDPNDDEEKEVQKLDDQALPDWHWRLSSADLAYMLFQVPILMAVHAQEMLP</sequence>
<dbReference type="AlphaFoldDB" id="A0A4V2XQ00"/>
<keyword evidence="3" id="KW-1185">Reference proteome</keyword>
<organism evidence="2 3">
    <name type="scientific">Kribbella albertanoniae</name>
    <dbReference type="NCBI Taxonomy" id="1266829"/>
    <lineage>
        <taxon>Bacteria</taxon>
        <taxon>Bacillati</taxon>
        <taxon>Actinomycetota</taxon>
        <taxon>Actinomycetes</taxon>
        <taxon>Propionibacteriales</taxon>
        <taxon>Kribbellaceae</taxon>
        <taxon>Kribbella</taxon>
    </lineage>
</organism>
<evidence type="ECO:0000256" key="1">
    <source>
        <dbReference type="SAM" id="MobiDB-lite"/>
    </source>
</evidence>
<dbReference type="EMBL" id="SMKA01000150">
    <property type="protein sequence ID" value="TDC24035.1"/>
    <property type="molecule type" value="Genomic_DNA"/>
</dbReference>
<protein>
    <submittedName>
        <fullName evidence="2">Uncharacterized protein</fullName>
    </submittedName>
</protein>
<dbReference type="RefSeq" id="WP_132411311.1">
    <property type="nucleotide sequence ID" value="NZ_SMKA01000150.1"/>
</dbReference>
<reference evidence="2 3" key="1">
    <citation type="submission" date="2019-03" db="EMBL/GenBank/DDBJ databases">
        <title>Draft genome sequences of novel Actinobacteria.</title>
        <authorList>
            <person name="Sahin N."/>
            <person name="Ay H."/>
            <person name="Saygin H."/>
        </authorList>
    </citation>
    <scope>NUCLEOTIDE SEQUENCE [LARGE SCALE GENOMIC DNA]</scope>
    <source>
        <strain evidence="2 3">JCM 30547</strain>
    </source>
</reference>
<feature type="compositionally biased region" description="Acidic residues" evidence="1">
    <location>
        <begin position="941"/>
        <end position="954"/>
    </location>
</feature>
<name>A0A4V2XQ00_9ACTN</name>
<gene>
    <name evidence="2" type="ORF">E1261_27060</name>
</gene>
<dbReference type="OrthoDB" id="9816502at2"/>
<accession>A0A4V2XQ00</accession>
<comment type="caution">
    <text evidence="2">The sequence shown here is derived from an EMBL/GenBank/DDBJ whole genome shotgun (WGS) entry which is preliminary data.</text>
</comment>
<feature type="region of interest" description="Disordered" evidence="1">
    <location>
        <begin position="940"/>
        <end position="959"/>
    </location>
</feature>
<evidence type="ECO:0000313" key="3">
    <source>
        <dbReference type="Proteomes" id="UP000295075"/>
    </source>
</evidence>
<evidence type="ECO:0000313" key="2">
    <source>
        <dbReference type="EMBL" id="TDC24035.1"/>
    </source>
</evidence>
<proteinExistence type="predicted"/>
<dbReference type="Proteomes" id="UP000295075">
    <property type="component" value="Unassembled WGS sequence"/>
</dbReference>